<dbReference type="InterPro" id="IPR008991">
    <property type="entry name" value="Translation_prot_SH3-like_sf"/>
</dbReference>
<dbReference type="PANTHER" id="PTHR20981">
    <property type="entry name" value="60S RIBOSOMAL PROTEIN L21"/>
    <property type="match status" value="1"/>
</dbReference>
<dbReference type="GO" id="GO:1990904">
    <property type="term" value="C:ribonucleoprotein complex"/>
    <property type="evidence" value="ECO:0007669"/>
    <property type="project" value="UniProtKB-KW"/>
</dbReference>
<keyword evidence="3" id="KW-0687">Ribonucleoprotein</keyword>
<evidence type="ECO:0000256" key="2">
    <source>
        <dbReference type="ARBA" id="ARBA00022980"/>
    </source>
</evidence>
<dbReference type="GO" id="GO:0003735">
    <property type="term" value="F:structural constituent of ribosome"/>
    <property type="evidence" value="ECO:0007669"/>
    <property type="project" value="InterPro"/>
</dbReference>
<organism evidence="4">
    <name type="scientific">Tanacetum cinerariifolium</name>
    <name type="common">Dalmatian daisy</name>
    <name type="synonym">Chrysanthemum cinerariifolium</name>
    <dbReference type="NCBI Taxonomy" id="118510"/>
    <lineage>
        <taxon>Eukaryota</taxon>
        <taxon>Viridiplantae</taxon>
        <taxon>Streptophyta</taxon>
        <taxon>Embryophyta</taxon>
        <taxon>Tracheophyta</taxon>
        <taxon>Spermatophyta</taxon>
        <taxon>Magnoliopsida</taxon>
        <taxon>eudicotyledons</taxon>
        <taxon>Gunneridae</taxon>
        <taxon>Pentapetalae</taxon>
        <taxon>asterids</taxon>
        <taxon>campanulids</taxon>
        <taxon>Asterales</taxon>
        <taxon>Asteraceae</taxon>
        <taxon>Asteroideae</taxon>
        <taxon>Anthemideae</taxon>
        <taxon>Anthemidinae</taxon>
        <taxon>Tanacetum</taxon>
    </lineage>
</organism>
<evidence type="ECO:0000256" key="3">
    <source>
        <dbReference type="ARBA" id="ARBA00023274"/>
    </source>
</evidence>
<gene>
    <name evidence="4" type="ORF">Tci_048275</name>
</gene>
<sequence length="229" mass="26406">MPAGHGLRSRTRDLFARGFRKKGTIHLSTYLRTYHVGDYVDVKVNGAIHKEHYDHMQMRVFPTDLDDEKCRENVCKRGEEMVKMAWNKDDNIGILNDNEEIDDLVNEMRKIEEIRAQNVVSDCLGSNDEMEGDRFVDEYMDQGKDNVHKTDDSIGTATGCNVLNVEGIKLDNMLVERPTEMDEEGNEIVIFDYDLVATGSMKWSKNLRGQFVVFRMSIRMSFVVENGPW</sequence>
<dbReference type="InterPro" id="IPR036948">
    <property type="entry name" value="Ribosomal_eL21_sf"/>
</dbReference>
<protein>
    <submittedName>
        <fullName evidence="4">Ribosomal protein L21e</fullName>
    </submittedName>
</protein>
<proteinExistence type="inferred from homology"/>
<dbReference type="EMBL" id="BKCJ010007250">
    <property type="protein sequence ID" value="GEU76297.1"/>
    <property type="molecule type" value="Genomic_DNA"/>
</dbReference>
<evidence type="ECO:0000256" key="1">
    <source>
        <dbReference type="ARBA" id="ARBA00008427"/>
    </source>
</evidence>
<dbReference type="GO" id="GO:0005840">
    <property type="term" value="C:ribosome"/>
    <property type="evidence" value="ECO:0007669"/>
    <property type="project" value="UniProtKB-KW"/>
</dbReference>
<accession>A0A6L2MSH9</accession>
<comment type="similarity">
    <text evidence="1">Belongs to the eukaryotic ribosomal protein eL21 family.</text>
</comment>
<comment type="caution">
    <text evidence="4">The sequence shown here is derived from an EMBL/GenBank/DDBJ whole genome shotgun (WGS) entry which is preliminary data.</text>
</comment>
<keyword evidence="2 4" id="KW-0689">Ribosomal protein</keyword>
<evidence type="ECO:0000313" key="4">
    <source>
        <dbReference type="EMBL" id="GEU76297.1"/>
    </source>
</evidence>
<dbReference type="Gene3D" id="2.30.30.70">
    <property type="entry name" value="Ribosomal protein L21"/>
    <property type="match status" value="1"/>
</dbReference>
<reference evidence="4" key="1">
    <citation type="journal article" date="2019" name="Sci. Rep.">
        <title>Draft genome of Tanacetum cinerariifolium, the natural source of mosquito coil.</title>
        <authorList>
            <person name="Yamashiro T."/>
            <person name="Shiraishi A."/>
            <person name="Satake H."/>
            <person name="Nakayama K."/>
        </authorList>
    </citation>
    <scope>NUCLEOTIDE SEQUENCE</scope>
</reference>
<name>A0A6L2MSH9_TANCI</name>
<dbReference type="Pfam" id="PF01157">
    <property type="entry name" value="Ribosomal_L21e"/>
    <property type="match status" value="1"/>
</dbReference>
<dbReference type="GO" id="GO:0006412">
    <property type="term" value="P:translation"/>
    <property type="evidence" value="ECO:0007669"/>
    <property type="project" value="InterPro"/>
</dbReference>
<dbReference type="AlphaFoldDB" id="A0A6L2MSH9"/>
<dbReference type="InterPro" id="IPR001147">
    <property type="entry name" value="Ribosomal_eL21"/>
</dbReference>
<dbReference type="SUPFAM" id="SSF50104">
    <property type="entry name" value="Translation proteins SH3-like domain"/>
    <property type="match status" value="1"/>
</dbReference>